<dbReference type="Proteomes" id="UP000287651">
    <property type="component" value="Unassembled WGS sequence"/>
</dbReference>
<protein>
    <submittedName>
        <fullName evidence="1">Uncharacterized protein</fullName>
    </submittedName>
</protein>
<dbReference type="EMBL" id="AMZH03000460">
    <property type="protein sequence ID" value="RRT83631.1"/>
    <property type="molecule type" value="Genomic_DNA"/>
</dbReference>
<evidence type="ECO:0000313" key="1">
    <source>
        <dbReference type="EMBL" id="RRT83631.1"/>
    </source>
</evidence>
<sequence>FLRIQIPCDLRLFLHKYCIASARIGFSKPATIKIPQINFSSFRRSGSKDLRYVSFLLGVFW</sequence>
<reference evidence="1 2" key="1">
    <citation type="journal article" date="2014" name="Agronomy (Basel)">
        <title>A Draft Genome Sequence for Ensete ventricosum, the Drought-Tolerant Tree Against Hunger.</title>
        <authorList>
            <person name="Harrison J."/>
            <person name="Moore K.A."/>
            <person name="Paszkiewicz K."/>
            <person name="Jones T."/>
            <person name="Grant M."/>
            <person name="Ambacheew D."/>
            <person name="Muzemil S."/>
            <person name="Studholme D.J."/>
        </authorList>
    </citation>
    <scope>NUCLEOTIDE SEQUENCE [LARGE SCALE GENOMIC DNA]</scope>
</reference>
<name>A0A444CQS0_ENSVE</name>
<proteinExistence type="predicted"/>
<gene>
    <name evidence="1" type="ORF">B296_00001760</name>
</gene>
<organism evidence="1 2">
    <name type="scientific">Ensete ventricosum</name>
    <name type="common">Abyssinian banana</name>
    <name type="synonym">Musa ensete</name>
    <dbReference type="NCBI Taxonomy" id="4639"/>
    <lineage>
        <taxon>Eukaryota</taxon>
        <taxon>Viridiplantae</taxon>
        <taxon>Streptophyta</taxon>
        <taxon>Embryophyta</taxon>
        <taxon>Tracheophyta</taxon>
        <taxon>Spermatophyta</taxon>
        <taxon>Magnoliopsida</taxon>
        <taxon>Liliopsida</taxon>
        <taxon>Zingiberales</taxon>
        <taxon>Musaceae</taxon>
        <taxon>Ensete</taxon>
    </lineage>
</organism>
<accession>A0A444CQS0</accession>
<comment type="caution">
    <text evidence="1">The sequence shown here is derived from an EMBL/GenBank/DDBJ whole genome shotgun (WGS) entry which is preliminary data.</text>
</comment>
<evidence type="ECO:0000313" key="2">
    <source>
        <dbReference type="Proteomes" id="UP000287651"/>
    </source>
</evidence>
<feature type="non-terminal residue" evidence="1">
    <location>
        <position position="1"/>
    </location>
</feature>
<dbReference type="AlphaFoldDB" id="A0A444CQS0"/>